<accession>A0A158K4N6</accession>
<keyword evidence="3 5" id="KW-1133">Transmembrane helix</keyword>
<feature type="transmembrane region" description="Helical" evidence="5">
    <location>
        <begin position="259"/>
        <end position="282"/>
    </location>
</feature>
<proteinExistence type="predicted"/>
<reference evidence="7" key="1">
    <citation type="submission" date="2016-01" db="EMBL/GenBank/DDBJ databases">
        <authorList>
            <person name="Peeters C."/>
        </authorList>
    </citation>
    <scope>NUCLEOTIDE SEQUENCE [LARGE SCALE GENOMIC DNA]</scope>
    <source>
        <strain evidence="7">LMG 22937</strain>
    </source>
</reference>
<dbReference type="PANTHER" id="PTHR10846:SF8">
    <property type="entry name" value="INNER MEMBRANE PROTEIN YRBG"/>
    <property type="match status" value="1"/>
</dbReference>
<organism evidence="7 8">
    <name type="scientific">Caballeronia terrestris</name>
    <dbReference type="NCBI Taxonomy" id="1226301"/>
    <lineage>
        <taxon>Bacteria</taxon>
        <taxon>Pseudomonadati</taxon>
        <taxon>Pseudomonadota</taxon>
        <taxon>Betaproteobacteria</taxon>
        <taxon>Burkholderiales</taxon>
        <taxon>Burkholderiaceae</taxon>
        <taxon>Caballeronia</taxon>
    </lineage>
</organism>
<feature type="domain" description="Sodium/calcium exchanger membrane region" evidence="6">
    <location>
        <begin position="7"/>
        <end position="161"/>
    </location>
</feature>
<name>A0A158K4N6_9BURK</name>
<dbReference type="RefSeq" id="WP_087658675.1">
    <property type="nucleotide sequence ID" value="NZ_FCOL02000035.1"/>
</dbReference>
<feature type="transmembrane region" description="Helical" evidence="5">
    <location>
        <begin position="119"/>
        <end position="137"/>
    </location>
</feature>
<evidence type="ECO:0000256" key="3">
    <source>
        <dbReference type="ARBA" id="ARBA00022989"/>
    </source>
</evidence>
<evidence type="ECO:0000256" key="1">
    <source>
        <dbReference type="ARBA" id="ARBA00004141"/>
    </source>
</evidence>
<evidence type="ECO:0000313" key="7">
    <source>
        <dbReference type="EMBL" id="SAL75713.1"/>
    </source>
</evidence>
<dbReference type="EMBL" id="FCOL02000035">
    <property type="protein sequence ID" value="SAL75713.1"/>
    <property type="molecule type" value="Genomic_DNA"/>
</dbReference>
<comment type="caution">
    <text evidence="7">The sequence shown here is derived from an EMBL/GenBank/DDBJ whole genome shotgun (WGS) entry which is preliminary data.</text>
</comment>
<dbReference type="Gene3D" id="1.20.1420.30">
    <property type="entry name" value="NCX, central ion-binding region"/>
    <property type="match status" value="1"/>
</dbReference>
<evidence type="ECO:0000256" key="4">
    <source>
        <dbReference type="ARBA" id="ARBA00023136"/>
    </source>
</evidence>
<dbReference type="AlphaFoldDB" id="A0A158K4N6"/>
<dbReference type="Proteomes" id="UP000054925">
    <property type="component" value="Unassembled WGS sequence"/>
</dbReference>
<evidence type="ECO:0000259" key="6">
    <source>
        <dbReference type="Pfam" id="PF01699"/>
    </source>
</evidence>
<keyword evidence="4 5" id="KW-0472">Membrane</keyword>
<feature type="transmembrane region" description="Helical" evidence="5">
    <location>
        <begin position="144"/>
        <end position="166"/>
    </location>
</feature>
<feature type="transmembrane region" description="Helical" evidence="5">
    <location>
        <begin position="313"/>
        <end position="332"/>
    </location>
</feature>
<keyword evidence="2 5" id="KW-0812">Transmembrane</keyword>
<feature type="transmembrane region" description="Helical" evidence="5">
    <location>
        <begin position="219"/>
        <end position="239"/>
    </location>
</feature>
<dbReference type="Pfam" id="PF01699">
    <property type="entry name" value="Na_Ca_ex"/>
    <property type="match status" value="2"/>
</dbReference>
<dbReference type="GO" id="GO:0008273">
    <property type="term" value="F:calcium, potassium:sodium antiporter activity"/>
    <property type="evidence" value="ECO:0007669"/>
    <property type="project" value="TreeGrafter"/>
</dbReference>
<evidence type="ECO:0000313" key="8">
    <source>
        <dbReference type="Proteomes" id="UP000054925"/>
    </source>
</evidence>
<dbReference type="GO" id="GO:0006874">
    <property type="term" value="P:intracellular calcium ion homeostasis"/>
    <property type="evidence" value="ECO:0007669"/>
    <property type="project" value="TreeGrafter"/>
</dbReference>
<feature type="transmembrane region" description="Helical" evidence="5">
    <location>
        <begin position="186"/>
        <end position="207"/>
    </location>
</feature>
<protein>
    <submittedName>
        <fullName evidence="7">Sodium/calcium exchanger membrane region</fullName>
    </submittedName>
</protein>
<feature type="transmembrane region" description="Helical" evidence="5">
    <location>
        <begin position="42"/>
        <end position="62"/>
    </location>
</feature>
<dbReference type="GO" id="GO:0005262">
    <property type="term" value="F:calcium channel activity"/>
    <property type="evidence" value="ECO:0007669"/>
    <property type="project" value="TreeGrafter"/>
</dbReference>
<dbReference type="OrthoDB" id="9786081at2"/>
<dbReference type="PANTHER" id="PTHR10846">
    <property type="entry name" value="SODIUM/POTASSIUM/CALCIUM EXCHANGER"/>
    <property type="match status" value="1"/>
</dbReference>
<sequence length="336" mass="35189">MTLLFLELAAMLAIILVASELFTNALEHLGERMGISEGVTGSLFAAVGTALPETTVPIIALLGGTASRAVNEEIGVGAILGAPLMLATLSTCLMTLAILKSRGMRGVIAPERTGFTRDLNFFLCAFLIAAGAMFVPHHAWQVRALFAAGLVCVYVVYVIATFRASAALVDSGHGTEAPERLFVSKLGLPTSLATITLQFAIGIALLVGGAKGFIHGVEGVSEALGVSALLLSLIIIPIATELPEKVNSILWARRGKDTLAFGNITGAMVFQGTLLPAIGIMLTPWEPRVEVLTGVLITLAAAAWLRFNARRNGVVLWALLGNGVLYGAYLGLTLGR</sequence>
<dbReference type="InterPro" id="IPR004837">
    <property type="entry name" value="NaCa_Exmemb"/>
</dbReference>
<evidence type="ECO:0000256" key="5">
    <source>
        <dbReference type="SAM" id="Phobius"/>
    </source>
</evidence>
<feature type="domain" description="Sodium/calcium exchanger membrane region" evidence="6">
    <location>
        <begin position="196"/>
        <end position="330"/>
    </location>
</feature>
<keyword evidence="8" id="KW-1185">Reference proteome</keyword>
<dbReference type="InterPro" id="IPR004481">
    <property type="entry name" value="K/Na/Ca-exchanger"/>
</dbReference>
<comment type="subcellular location">
    <subcellularLocation>
        <location evidence="1">Membrane</location>
        <topology evidence="1">Multi-pass membrane protein</topology>
    </subcellularLocation>
</comment>
<feature type="transmembrane region" description="Helical" evidence="5">
    <location>
        <begin position="289"/>
        <end position="307"/>
    </location>
</feature>
<evidence type="ECO:0000256" key="2">
    <source>
        <dbReference type="ARBA" id="ARBA00022692"/>
    </source>
</evidence>
<gene>
    <name evidence="7" type="ORF">AWB67_04800</name>
</gene>
<dbReference type="InterPro" id="IPR044880">
    <property type="entry name" value="NCX_ion-bd_dom_sf"/>
</dbReference>
<dbReference type="GO" id="GO:0005886">
    <property type="term" value="C:plasma membrane"/>
    <property type="evidence" value="ECO:0007669"/>
    <property type="project" value="TreeGrafter"/>
</dbReference>
<feature type="transmembrane region" description="Helical" evidence="5">
    <location>
        <begin position="74"/>
        <end position="99"/>
    </location>
</feature>